<gene>
    <name evidence="6" type="ORF">DBRI00130_LOCUS26208</name>
    <name evidence="5" type="ORF">DBRI1063_LOCUS3233</name>
</gene>
<dbReference type="EMBL" id="HBNS01033501">
    <property type="protein sequence ID" value="CAE4628733.1"/>
    <property type="molecule type" value="Transcribed_RNA"/>
</dbReference>
<dbReference type="PANTHER" id="PTHR22761:SF12">
    <property type="entry name" value="CHARGED MULTIVESICULAR BODY PROTEIN 5"/>
    <property type="match status" value="1"/>
</dbReference>
<dbReference type="Gene3D" id="6.10.250.1710">
    <property type="match status" value="1"/>
</dbReference>
<evidence type="ECO:0008006" key="7">
    <source>
        <dbReference type="Google" id="ProtNLM"/>
    </source>
</evidence>
<evidence type="ECO:0000313" key="6">
    <source>
        <dbReference type="EMBL" id="CAE4628733.1"/>
    </source>
</evidence>
<evidence type="ECO:0000313" key="5">
    <source>
        <dbReference type="EMBL" id="CAD9316826.1"/>
    </source>
</evidence>
<dbReference type="GO" id="GO:0032511">
    <property type="term" value="P:late endosome to vacuole transport via multivesicular body sorting pathway"/>
    <property type="evidence" value="ECO:0007669"/>
    <property type="project" value="TreeGrafter"/>
</dbReference>
<feature type="coiled-coil region" evidence="3">
    <location>
        <begin position="29"/>
        <end position="79"/>
    </location>
</feature>
<name>A0A6S8SZB1_9STRA</name>
<dbReference type="EMBL" id="HBGN01004958">
    <property type="protein sequence ID" value="CAD9316826.1"/>
    <property type="molecule type" value="Transcribed_RNA"/>
</dbReference>
<dbReference type="InterPro" id="IPR005024">
    <property type="entry name" value="Snf7_fam"/>
</dbReference>
<comment type="similarity">
    <text evidence="1">Belongs to the SNF7 family.</text>
</comment>
<proteinExistence type="inferred from homology"/>
<dbReference type="Pfam" id="PF03357">
    <property type="entry name" value="Snf7"/>
    <property type="match status" value="1"/>
</dbReference>
<protein>
    <recommendedName>
        <fullName evidence="7">Charged multivesicular body protein 5</fullName>
    </recommendedName>
</protein>
<accession>A0A6S8SZB1</accession>
<dbReference type="GO" id="GO:0005771">
    <property type="term" value="C:multivesicular body"/>
    <property type="evidence" value="ECO:0007669"/>
    <property type="project" value="TreeGrafter"/>
</dbReference>
<feature type="region of interest" description="Disordered" evidence="4">
    <location>
        <begin position="1"/>
        <end position="25"/>
    </location>
</feature>
<evidence type="ECO:0000256" key="2">
    <source>
        <dbReference type="ARBA" id="ARBA00023054"/>
    </source>
</evidence>
<organism evidence="5">
    <name type="scientific">Ditylum brightwellii</name>
    <dbReference type="NCBI Taxonomy" id="49249"/>
    <lineage>
        <taxon>Eukaryota</taxon>
        <taxon>Sar</taxon>
        <taxon>Stramenopiles</taxon>
        <taxon>Ochrophyta</taxon>
        <taxon>Bacillariophyta</taxon>
        <taxon>Mediophyceae</taxon>
        <taxon>Lithodesmiophycidae</taxon>
        <taxon>Lithodesmiales</taxon>
        <taxon>Lithodesmiaceae</taxon>
        <taxon>Ditylum</taxon>
    </lineage>
</organism>
<reference evidence="5" key="1">
    <citation type="submission" date="2021-01" db="EMBL/GenBank/DDBJ databases">
        <authorList>
            <person name="Corre E."/>
            <person name="Pelletier E."/>
            <person name="Niang G."/>
            <person name="Scheremetjew M."/>
            <person name="Finn R."/>
            <person name="Kale V."/>
            <person name="Holt S."/>
            <person name="Cochrane G."/>
            <person name="Meng A."/>
            <person name="Brown T."/>
            <person name="Cohen L."/>
        </authorList>
    </citation>
    <scope>NUCLEOTIDE SEQUENCE</scope>
    <source>
        <strain evidence="6">GSO104</strain>
        <strain evidence="5">Pop2</strain>
    </source>
</reference>
<dbReference type="Gene3D" id="1.10.287.1060">
    <property type="entry name" value="ESAT-6-like"/>
    <property type="match status" value="1"/>
</dbReference>
<evidence type="ECO:0000256" key="1">
    <source>
        <dbReference type="ARBA" id="ARBA00006190"/>
    </source>
</evidence>
<feature type="region of interest" description="Disordered" evidence="4">
    <location>
        <begin position="174"/>
        <end position="227"/>
    </location>
</feature>
<evidence type="ECO:0000256" key="3">
    <source>
        <dbReference type="SAM" id="Coils"/>
    </source>
</evidence>
<dbReference type="GO" id="GO:0006900">
    <property type="term" value="P:vesicle budding from membrane"/>
    <property type="evidence" value="ECO:0007669"/>
    <property type="project" value="TreeGrafter"/>
</dbReference>
<sequence length="227" mass="25489">MKRVFGKKKDPGPPPPSLHDASEAMDKRVDHLDVKITALEKELKGYRDKMKSTKSPAAKKNLQKRALDVLKRKRMYEQQRDQMCNQQFNLDQARHGIESAKASVTAVGALKQANVELKKTIKQDLNIDEIEDMTDDMADLMEDFNEINDALGRNFATPEDIDEEDLEAELEMLGDELEEEDELESESVPSYLQEPSLPAQPTGLPGSKVPAAENRVDEYGLPLAHNG</sequence>
<feature type="compositionally biased region" description="Acidic residues" evidence="4">
    <location>
        <begin position="174"/>
        <end position="185"/>
    </location>
</feature>
<dbReference type="AlphaFoldDB" id="A0A6S8SZB1"/>
<keyword evidence="2 3" id="KW-0175">Coiled coil</keyword>
<evidence type="ECO:0000256" key="4">
    <source>
        <dbReference type="SAM" id="MobiDB-lite"/>
    </source>
</evidence>
<dbReference type="PANTHER" id="PTHR22761">
    <property type="entry name" value="CHARGED MULTIVESICULAR BODY PROTEIN"/>
    <property type="match status" value="1"/>
</dbReference>